<evidence type="ECO:0000313" key="1">
    <source>
        <dbReference type="EMBL" id="AKH45861.1"/>
    </source>
</evidence>
<protein>
    <submittedName>
        <fullName evidence="1">Uncharacterized protein</fullName>
    </submittedName>
</protein>
<dbReference type="EMBL" id="KR029577">
    <property type="protein sequence ID" value="AKH45861.1"/>
    <property type="molecule type" value="Genomic_DNA"/>
</dbReference>
<reference evidence="1" key="1">
    <citation type="journal article" date="2015" name="Front. Microbiol.">
        <title>Combining genomic sequencing methods to explore viral diversity and reveal potential virus-host interactions.</title>
        <authorList>
            <person name="Chow C.E."/>
            <person name="Winget D.M."/>
            <person name="White R.A.III."/>
            <person name="Hallam S.J."/>
            <person name="Suttle C.A."/>
        </authorList>
    </citation>
    <scope>NUCLEOTIDE SEQUENCE</scope>
    <source>
        <strain evidence="1">Anoxic3_1</strain>
    </source>
</reference>
<accession>A0A0F7L4D5</accession>
<proteinExistence type="predicted"/>
<organism evidence="1">
    <name type="scientific">uncultured marine virus</name>
    <dbReference type="NCBI Taxonomy" id="186617"/>
    <lineage>
        <taxon>Viruses</taxon>
        <taxon>environmental samples</taxon>
    </lineage>
</organism>
<reference evidence="1" key="2">
    <citation type="submission" date="2015-03" db="EMBL/GenBank/DDBJ databases">
        <authorList>
            <person name="Chow C.-E.T."/>
            <person name="Winget D.M."/>
            <person name="White R.A.III."/>
            <person name="Hallam S.J."/>
            <person name="Suttle C.A."/>
        </authorList>
    </citation>
    <scope>NUCLEOTIDE SEQUENCE</scope>
    <source>
        <strain evidence="1">Anoxic3_1</strain>
    </source>
</reference>
<name>A0A0F7L4D5_9VIRU</name>
<sequence length="56" mass="5932">MAIPQSALASFPALATSLSTCLQGIAGSLIAFPLWLETYSASQRPTRGQADPQLWP</sequence>